<dbReference type="PANTHER" id="PTHR46825">
    <property type="entry name" value="D-ALANYL-D-ALANINE-CARBOXYPEPTIDASE/ENDOPEPTIDASE AMPH"/>
    <property type="match status" value="1"/>
</dbReference>
<keyword evidence="1" id="KW-0812">Transmembrane</keyword>
<feature type="transmembrane region" description="Helical" evidence="1">
    <location>
        <begin position="379"/>
        <end position="397"/>
    </location>
</feature>
<evidence type="ECO:0000256" key="2">
    <source>
        <dbReference type="SAM" id="SignalP"/>
    </source>
</evidence>
<feature type="transmembrane region" description="Helical" evidence="1">
    <location>
        <begin position="418"/>
        <end position="440"/>
    </location>
</feature>
<feature type="signal peptide" evidence="2">
    <location>
        <begin position="1"/>
        <end position="27"/>
    </location>
</feature>
<gene>
    <name evidence="4" type="ORF">GO755_15045</name>
</gene>
<dbReference type="AlphaFoldDB" id="A0A7K1SC33"/>
<dbReference type="Proteomes" id="UP000436006">
    <property type="component" value="Unassembled WGS sequence"/>
</dbReference>
<sequence>MLRFTQKILLIRVALALLFGFSLSIQATDAQSVADKIDHYIQTRMAKSSIPGLAIAIVHNDRVLLSKGYGVTSAKTPVTAHTPFAIASLSKAFTAMAIMQLVDAGRISLDAPVVQYIPSFATEDKRGKSITIRQLLHQTSGLADTGFPELAFHEQPATLDEATAQFNQARLVSEPGRQFHYHNPNYRLLAKIVEAVSQEPFANYLQKHIFEPLQMTHTNDVSATKAFYTGADRIDNGHIFVLGKPIAIQEPDWFIDGAAGMRSTVNDMAHWLSLQLARGRVGNTQLLSQQSLTLTHNPPPKTSMHYGMGWILRPDSSLYHSGILWTYSAEQLLLTKDGYGVVMLFKSGLNPYVDYNSFLRGVAEILAGQEPELPTLPDWVLPICVGLILLLFIGLTIRQLFRLKHWVQTYQQRPVWRSWLYLLVRLLPFITFLLIPSLLIAISGRVLNWERIFLMIPDGVLGLGLIALLNLAIVVTRVVWLFDRKRI</sequence>
<dbReference type="PANTHER" id="PTHR46825:SF9">
    <property type="entry name" value="BETA-LACTAMASE-RELATED DOMAIN-CONTAINING PROTEIN"/>
    <property type="match status" value="1"/>
</dbReference>
<dbReference type="InterPro" id="IPR012338">
    <property type="entry name" value="Beta-lactam/transpept-like"/>
</dbReference>
<dbReference type="SUPFAM" id="SSF56601">
    <property type="entry name" value="beta-lactamase/transpeptidase-like"/>
    <property type="match status" value="1"/>
</dbReference>
<comment type="caution">
    <text evidence="4">The sequence shown here is derived from an EMBL/GenBank/DDBJ whole genome shotgun (WGS) entry which is preliminary data.</text>
</comment>
<feature type="chain" id="PRO_5029685325" evidence="2">
    <location>
        <begin position="28"/>
        <end position="487"/>
    </location>
</feature>
<evidence type="ECO:0000259" key="3">
    <source>
        <dbReference type="Pfam" id="PF00144"/>
    </source>
</evidence>
<dbReference type="InterPro" id="IPR050491">
    <property type="entry name" value="AmpC-like"/>
</dbReference>
<keyword evidence="5" id="KW-1185">Reference proteome</keyword>
<dbReference type="Gene3D" id="3.40.710.10">
    <property type="entry name" value="DD-peptidase/beta-lactamase superfamily"/>
    <property type="match status" value="1"/>
</dbReference>
<dbReference type="RefSeq" id="WP_157586001.1">
    <property type="nucleotide sequence ID" value="NZ_WPIN01000005.1"/>
</dbReference>
<accession>A0A7K1SC33</accession>
<dbReference type="GO" id="GO:0016787">
    <property type="term" value="F:hydrolase activity"/>
    <property type="evidence" value="ECO:0007669"/>
    <property type="project" value="UniProtKB-KW"/>
</dbReference>
<name>A0A7K1SC33_9BACT</name>
<keyword evidence="1" id="KW-1133">Transmembrane helix</keyword>
<evidence type="ECO:0000313" key="4">
    <source>
        <dbReference type="EMBL" id="MVM31359.1"/>
    </source>
</evidence>
<keyword evidence="1" id="KW-0472">Membrane</keyword>
<feature type="domain" description="Beta-lactamase-related" evidence="3">
    <location>
        <begin position="37"/>
        <end position="349"/>
    </location>
</feature>
<keyword evidence="2" id="KW-0732">Signal</keyword>
<protein>
    <submittedName>
        <fullName evidence="4">Serine hydrolase</fullName>
    </submittedName>
</protein>
<dbReference type="InterPro" id="IPR001466">
    <property type="entry name" value="Beta-lactam-related"/>
</dbReference>
<evidence type="ECO:0000313" key="5">
    <source>
        <dbReference type="Proteomes" id="UP000436006"/>
    </source>
</evidence>
<keyword evidence="4" id="KW-0378">Hydrolase</keyword>
<organism evidence="4 5">
    <name type="scientific">Spirosoma arboris</name>
    <dbReference type="NCBI Taxonomy" id="2682092"/>
    <lineage>
        <taxon>Bacteria</taxon>
        <taxon>Pseudomonadati</taxon>
        <taxon>Bacteroidota</taxon>
        <taxon>Cytophagia</taxon>
        <taxon>Cytophagales</taxon>
        <taxon>Cytophagaceae</taxon>
        <taxon>Spirosoma</taxon>
    </lineage>
</organism>
<feature type="transmembrane region" description="Helical" evidence="1">
    <location>
        <begin position="460"/>
        <end position="482"/>
    </location>
</feature>
<dbReference type="EMBL" id="WPIN01000005">
    <property type="protein sequence ID" value="MVM31359.1"/>
    <property type="molecule type" value="Genomic_DNA"/>
</dbReference>
<proteinExistence type="predicted"/>
<dbReference type="Pfam" id="PF00144">
    <property type="entry name" value="Beta-lactamase"/>
    <property type="match status" value="1"/>
</dbReference>
<evidence type="ECO:0000256" key="1">
    <source>
        <dbReference type="SAM" id="Phobius"/>
    </source>
</evidence>
<reference evidence="4 5" key="1">
    <citation type="submission" date="2019-12" db="EMBL/GenBank/DDBJ databases">
        <title>Spirosoma sp. HMF4905 genome sequencing and assembly.</title>
        <authorList>
            <person name="Kang H."/>
            <person name="Cha I."/>
            <person name="Kim H."/>
            <person name="Joh K."/>
        </authorList>
    </citation>
    <scope>NUCLEOTIDE SEQUENCE [LARGE SCALE GENOMIC DNA]</scope>
    <source>
        <strain evidence="4 5">HMF4905</strain>
    </source>
</reference>